<proteinExistence type="predicted"/>
<dbReference type="InterPro" id="IPR003593">
    <property type="entry name" value="AAA+_ATPase"/>
</dbReference>
<dbReference type="SMART" id="SM00382">
    <property type="entry name" value="AAA"/>
    <property type="match status" value="2"/>
</dbReference>
<evidence type="ECO:0000256" key="3">
    <source>
        <dbReference type="ARBA" id="ARBA00022840"/>
    </source>
</evidence>
<dbReference type="FunFam" id="3.40.50.300:FF:001135">
    <property type="entry name" value="ABC transporter F family member 3"/>
    <property type="match status" value="1"/>
</dbReference>
<dbReference type="OrthoDB" id="2110130at2759"/>
<keyword evidence="3" id="KW-0067">ATP-binding</keyword>
<reference evidence="5 6" key="1">
    <citation type="submission" date="2016-10" db="EMBL/GenBank/DDBJ databases">
        <title>The genome of Paramicrosporidium saccamoebae is the missing link in understanding Cryptomycota and Microsporidia evolution.</title>
        <authorList>
            <person name="Quandt C.A."/>
            <person name="Beaudet D."/>
            <person name="Corsaro D."/>
            <person name="Michel R."/>
            <person name="Corradi N."/>
            <person name="James T."/>
        </authorList>
    </citation>
    <scope>NUCLEOTIDE SEQUENCE [LARGE SCALE GENOMIC DNA]</scope>
    <source>
        <strain evidence="5 6">KSL3</strain>
    </source>
</reference>
<dbReference type="Gene3D" id="3.40.50.300">
    <property type="entry name" value="P-loop containing nucleotide triphosphate hydrolases"/>
    <property type="match status" value="2"/>
</dbReference>
<evidence type="ECO:0000256" key="2">
    <source>
        <dbReference type="ARBA" id="ARBA00022741"/>
    </source>
</evidence>
<dbReference type="Pfam" id="PF12848">
    <property type="entry name" value="ABC_tran_Xtn"/>
    <property type="match status" value="1"/>
</dbReference>
<dbReference type="Pfam" id="PF00005">
    <property type="entry name" value="ABC_tran"/>
    <property type="match status" value="2"/>
</dbReference>
<keyword evidence="6" id="KW-1185">Reference proteome</keyword>
<dbReference type="InterPro" id="IPR032781">
    <property type="entry name" value="ABC_tran_Xtn"/>
</dbReference>
<dbReference type="PANTHER" id="PTHR19211">
    <property type="entry name" value="ATP-BINDING TRANSPORT PROTEIN-RELATED"/>
    <property type="match status" value="1"/>
</dbReference>
<dbReference type="InterPro" id="IPR003439">
    <property type="entry name" value="ABC_transporter-like_ATP-bd"/>
</dbReference>
<dbReference type="AlphaFoldDB" id="A0A2H9TR03"/>
<organism evidence="5 6">
    <name type="scientific">Paramicrosporidium saccamoebae</name>
    <dbReference type="NCBI Taxonomy" id="1246581"/>
    <lineage>
        <taxon>Eukaryota</taxon>
        <taxon>Fungi</taxon>
        <taxon>Fungi incertae sedis</taxon>
        <taxon>Cryptomycota</taxon>
        <taxon>Cryptomycota incertae sedis</taxon>
        <taxon>Paramicrosporidium</taxon>
    </lineage>
</organism>
<evidence type="ECO:0000313" key="5">
    <source>
        <dbReference type="EMBL" id="PJF20156.1"/>
    </source>
</evidence>
<dbReference type="Proteomes" id="UP000240830">
    <property type="component" value="Unassembled WGS sequence"/>
</dbReference>
<protein>
    <recommendedName>
        <fullName evidence="4">ABC transporter domain-containing protein</fullName>
    </recommendedName>
</protein>
<dbReference type="PANTHER" id="PTHR19211:SF117">
    <property type="entry name" value="ATP-BINDING CASSETTE SUB-FAMILY F MEMBER 3"/>
    <property type="match status" value="1"/>
</dbReference>
<dbReference type="InterPro" id="IPR050611">
    <property type="entry name" value="ABCF"/>
</dbReference>
<dbReference type="InterPro" id="IPR017871">
    <property type="entry name" value="ABC_transporter-like_CS"/>
</dbReference>
<dbReference type="InterPro" id="IPR027417">
    <property type="entry name" value="P-loop_NTPase"/>
</dbReference>
<dbReference type="EMBL" id="MTSL01000003">
    <property type="protein sequence ID" value="PJF20156.1"/>
    <property type="molecule type" value="Genomic_DNA"/>
</dbReference>
<dbReference type="CDD" id="cd03221">
    <property type="entry name" value="ABCF_EF-3"/>
    <property type="match status" value="2"/>
</dbReference>
<dbReference type="PROSITE" id="PS00211">
    <property type="entry name" value="ABC_TRANSPORTER_1"/>
    <property type="match status" value="2"/>
</dbReference>
<dbReference type="FunFam" id="3.40.50.300:FF:000104">
    <property type="entry name" value="ATP-binding cassette sub-family F member 3"/>
    <property type="match status" value="1"/>
</dbReference>
<dbReference type="GO" id="GO:0016887">
    <property type="term" value="F:ATP hydrolysis activity"/>
    <property type="evidence" value="ECO:0007669"/>
    <property type="project" value="InterPro"/>
</dbReference>
<evidence type="ECO:0000256" key="1">
    <source>
        <dbReference type="ARBA" id="ARBA00022737"/>
    </source>
</evidence>
<keyword evidence="1" id="KW-0677">Repeat</keyword>
<comment type="caution">
    <text evidence="5">The sequence shown here is derived from an EMBL/GenBank/DDBJ whole genome shotgun (WGS) entry which is preliminary data.</text>
</comment>
<dbReference type="GO" id="GO:0005524">
    <property type="term" value="F:ATP binding"/>
    <property type="evidence" value="ECO:0007669"/>
    <property type="project" value="UniProtKB-KW"/>
</dbReference>
<dbReference type="SUPFAM" id="SSF52540">
    <property type="entry name" value="P-loop containing nucleoside triphosphate hydrolases"/>
    <property type="match status" value="2"/>
</dbReference>
<dbReference type="STRING" id="1246581.A0A2H9TR03"/>
<keyword evidence="2" id="KW-0547">Nucleotide-binding</keyword>
<name>A0A2H9TR03_9FUNG</name>
<accession>A0A2H9TR03</accession>
<sequence>MEAIQEDLLKVAKRKEVHGAVIDFVEQIVKNWMADGGRGGDAVQEVRTTIEPILREAGLDDADWDSCWKTIYEGRSTNEQISEWEVAESIVPIENPVQMNLSPISVSMSNTNKVSLDWLASKRVVASQVDKDKLQKVISRHRQRAEKRGLKAADPKQLIDDEIAAITKQVEWDPQAVVDELLSETMSDGPRVTRDLLLENFDITLGGKRILTNASLLLSYGRRYGLVGRNGVGKSTLLRNMSSRQLSVPATTSILHVEQEVVGDDTTALQSVLSADFKREALLAEERRLQLALQSVPPVDDKISRMMTHRLEAVYRVLHEMDAASAEARASMILNGLGFSNDDQRKPTKHFSGGWRMRIALARALFCQPDLLLLDEPTNMLDFPSVVWLEGYLLNWPGTLLVVSHDRCFLDNIATDVLHMHNEQLEAYRGNYVQFLTTREERLKNQQREYEAQLQYRQHLQAFVDRWRYNANRAPQAQSRLKILEKLPDLKPVVAEAPVVVRFPAVEQMTPPILQLDEVSFRYPPREEGMASPMILEHVNFNVQPGSRLAIVGPNGAGKTTLLRLLCGPLEPTSGHLYRHGRLRIGFFSQHHVDQLDLRLNALQLMQQRFPGSTEEEYRHQLGAFGLSGPLALQTLATLSGGQKSRAVFALLAMERPHIMILDEPTNHLDMDTIDALIKALRDYTGGVLVVSHDKRFIDLLCTEIWICAESRVQKFDGSIHEYAQSLLLARAKL</sequence>
<gene>
    <name evidence="5" type="ORF">PSACC_00038</name>
</gene>
<feature type="domain" description="ABC transporter" evidence="4">
    <location>
        <begin position="196"/>
        <end position="447"/>
    </location>
</feature>
<dbReference type="PROSITE" id="PS50893">
    <property type="entry name" value="ABC_TRANSPORTER_2"/>
    <property type="match status" value="2"/>
</dbReference>
<evidence type="ECO:0000259" key="4">
    <source>
        <dbReference type="PROSITE" id="PS50893"/>
    </source>
</evidence>
<evidence type="ECO:0000313" key="6">
    <source>
        <dbReference type="Proteomes" id="UP000240830"/>
    </source>
</evidence>
<feature type="domain" description="ABC transporter" evidence="4">
    <location>
        <begin position="514"/>
        <end position="732"/>
    </location>
</feature>